<dbReference type="SUPFAM" id="SSF53335">
    <property type="entry name" value="S-adenosyl-L-methionine-dependent methyltransferases"/>
    <property type="match status" value="1"/>
</dbReference>
<feature type="domain" description="Methyltransferase type 11" evidence="1">
    <location>
        <begin position="45"/>
        <end position="138"/>
    </location>
</feature>
<dbReference type="PANTHER" id="PTHR42912">
    <property type="entry name" value="METHYLTRANSFERASE"/>
    <property type="match status" value="1"/>
</dbReference>
<dbReference type="GO" id="GO:0008757">
    <property type="term" value="F:S-adenosylmethionine-dependent methyltransferase activity"/>
    <property type="evidence" value="ECO:0007669"/>
    <property type="project" value="InterPro"/>
</dbReference>
<sequence length="266" mass="28789">MNEQARVGDAWHQGDAYERYMGRWSERLAAPFLDWLAAEPDQRWLDVGCGTGALCAAIDRHARPAFLLGVDPSPGFLAAAAQRLPASVRLAPGSAESIPAGDRSVDIVVSGLVLNFLPAVGRGLAEMRRVVHPGGTVAAYVWDYDEGMQMLRLFWDTAARLDPAVGGLQERLRFSLCRPEALRAAFEAAGFTGVEIAPLEIRMQFADFDDFWSPLLGATGPAPAYVASLDEARRGQLRELLRESLPTRGAAGFALGARAWAVRGRA</sequence>
<dbReference type="InterPro" id="IPR029063">
    <property type="entry name" value="SAM-dependent_MTases_sf"/>
</dbReference>
<dbReference type="Pfam" id="PF08241">
    <property type="entry name" value="Methyltransf_11"/>
    <property type="match status" value="1"/>
</dbReference>
<dbReference type="AlphaFoldDB" id="A0A4Z0BLF6"/>
<dbReference type="InterPro" id="IPR050508">
    <property type="entry name" value="Methyltransf_Superfamily"/>
</dbReference>
<protein>
    <submittedName>
        <fullName evidence="2">Class I SAM-dependent methyltransferase</fullName>
    </submittedName>
</protein>
<dbReference type="OrthoDB" id="5330018at2"/>
<evidence type="ECO:0000259" key="1">
    <source>
        <dbReference type="Pfam" id="PF08241"/>
    </source>
</evidence>
<dbReference type="EMBL" id="SMLL01000005">
    <property type="protein sequence ID" value="TFY98748.1"/>
    <property type="molecule type" value="Genomic_DNA"/>
</dbReference>
<dbReference type="Gene3D" id="3.40.50.150">
    <property type="entry name" value="Vaccinia Virus protein VP39"/>
    <property type="match status" value="1"/>
</dbReference>
<dbReference type="Proteomes" id="UP000297564">
    <property type="component" value="Unassembled WGS sequence"/>
</dbReference>
<keyword evidence="3" id="KW-1185">Reference proteome</keyword>
<dbReference type="PANTHER" id="PTHR42912:SF80">
    <property type="entry name" value="METHYLTRANSFERASE DOMAIN-CONTAINING PROTEIN"/>
    <property type="match status" value="1"/>
</dbReference>
<dbReference type="GO" id="GO:0032259">
    <property type="term" value="P:methylation"/>
    <property type="evidence" value="ECO:0007669"/>
    <property type="project" value="UniProtKB-KW"/>
</dbReference>
<comment type="caution">
    <text evidence="2">The sequence shown here is derived from an EMBL/GenBank/DDBJ whole genome shotgun (WGS) entry which is preliminary data.</text>
</comment>
<keyword evidence="2" id="KW-0489">Methyltransferase</keyword>
<dbReference type="RefSeq" id="WP_135285899.1">
    <property type="nucleotide sequence ID" value="NZ_SMLL01000005.1"/>
</dbReference>
<proteinExistence type="predicted"/>
<gene>
    <name evidence="2" type="ORF">EZ242_14620</name>
</gene>
<name>A0A4Z0BLF6_9BURK</name>
<keyword evidence="2" id="KW-0808">Transferase</keyword>
<evidence type="ECO:0000313" key="2">
    <source>
        <dbReference type="EMBL" id="TFY98748.1"/>
    </source>
</evidence>
<reference evidence="2 3" key="1">
    <citation type="submission" date="2019-03" db="EMBL/GenBank/DDBJ databases">
        <title>Ramlibacter rhizophilus CCTCC AB2015357, whole genome shotgun sequence.</title>
        <authorList>
            <person name="Zhang X."/>
            <person name="Feng G."/>
            <person name="Zhu H."/>
        </authorList>
    </citation>
    <scope>NUCLEOTIDE SEQUENCE [LARGE SCALE GENOMIC DNA]</scope>
    <source>
        <strain evidence="2 3">CCTCC AB2015357</strain>
    </source>
</reference>
<dbReference type="CDD" id="cd02440">
    <property type="entry name" value="AdoMet_MTases"/>
    <property type="match status" value="1"/>
</dbReference>
<accession>A0A4Z0BLF6</accession>
<organism evidence="2 3">
    <name type="scientific">Ramlibacter rhizophilus</name>
    <dbReference type="NCBI Taxonomy" id="1781167"/>
    <lineage>
        <taxon>Bacteria</taxon>
        <taxon>Pseudomonadati</taxon>
        <taxon>Pseudomonadota</taxon>
        <taxon>Betaproteobacteria</taxon>
        <taxon>Burkholderiales</taxon>
        <taxon>Comamonadaceae</taxon>
        <taxon>Ramlibacter</taxon>
    </lineage>
</organism>
<dbReference type="InterPro" id="IPR013216">
    <property type="entry name" value="Methyltransf_11"/>
</dbReference>
<evidence type="ECO:0000313" key="3">
    <source>
        <dbReference type="Proteomes" id="UP000297564"/>
    </source>
</evidence>